<dbReference type="InterPro" id="IPR016163">
    <property type="entry name" value="Ald_DH_C"/>
</dbReference>
<dbReference type="Gene3D" id="3.40.605.10">
    <property type="entry name" value="Aldehyde Dehydrogenase, Chain A, domain 1"/>
    <property type="match status" value="2"/>
</dbReference>
<dbReference type="GO" id="GO:0005813">
    <property type="term" value="C:centrosome"/>
    <property type="evidence" value="ECO:0007669"/>
    <property type="project" value="TreeGrafter"/>
</dbReference>
<feature type="active site" evidence="3">
    <location>
        <position position="720"/>
    </location>
</feature>
<evidence type="ECO:0008006" key="10">
    <source>
        <dbReference type="Google" id="ProtNLM"/>
    </source>
</evidence>
<feature type="domain" description="Bardet-Biedl syndrome 1 N-terminal" evidence="6">
    <location>
        <begin position="3"/>
        <end position="233"/>
    </location>
</feature>
<dbReference type="GO" id="GO:0005113">
    <property type="term" value="F:patched binding"/>
    <property type="evidence" value="ECO:0007669"/>
    <property type="project" value="TreeGrafter"/>
</dbReference>
<evidence type="ECO:0000256" key="1">
    <source>
        <dbReference type="ARBA" id="ARBA00009986"/>
    </source>
</evidence>
<gene>
    <name evidence="8" type="ORF">ONB1V03_LOCUS872</name>
</gene>
<dbReference type="AlphaFoldDB" id="A0A7R9QB23"/>
<dbReference type="InterPro" id="IPR029510">
    <property type="entry name" value="Ald_DH_CS_GLU"/>
</dbReference>
<proteinExistence type="inferred from homology"/>
<dbReference type="GO" id="GO:0061512">
    <property type="term" value="P:protein localization to cilium"/>
    <property type="evidence" value="ECO:0007669"/>
    <property type="project" value="TreeGrafter"/>
</dbReference>
<name>A0A7R9QB23_9ACAR</name>
<dbReference type="InterPro" id="IPR015590">
    <property type="entry name" value="Aldehyde_DH_dom"/>
</dbReference>
<dbReference type="EMBL" id="CAJPVJ010000098">
    <property type="protein sequence ID" value="CAG2160813.1"/>
    <property type="molecule type" value="Genomic_DNA"/>
</dbReference>
<keyword evidence="9" id="KW-1185">Reference proteome</keyword>
<dbReference type="Proteomes" id="UP000728032">
    <property type="component" value="Unassembled WGS sequence"/>
</dbReference>
<dbReference type="InterPro" id="IPR032728">
    <property type="entry name" value="BBS1_N"/>
</dbReference>
<evidence type="ECO:0000256" key="3">
    <source>
        <dbReference type="PROSITE-ProRule" id="PRU10007"/>
    </source>
</evidence>
<dbReference type="SUPFAM" id="SSF53720">
    <property type="entry name" value="ALDH-like"/>
    <property type="match status" value="1"/>
</dbReference>
<dbReference type="GO" id="GO:0034464">
    <property type="term" value="C:BBSome"/>
    <property type="evidence" value="ECO:0007669"/>
    <property type="project" value="InterPro"/>
</dbReference>
<feature type="domain" description="Bardet-Biedl syndrome 1 protein GAE" evidence="7">
    <location>
        <begin position="443"/>
        <end position="531"/>
    </location>
</feature>
<keyword evidence="2 4" id="KW-0560">Oxidoreductase</keyword>
<evidence type="ECO:0000259" key="5">
    <source>
        <dbReference type="Pfam" id="PF00171"/>
    </source>
</evidence>
<dbReference type="EMBL" id="OC914923">
    <property type="protein sequence ID" value="CAD7637540.1"/>
    <property type="molecule type" value="Genomic_DNA"/>
</dbReference>
<evidence type="ECO:0000256" key="4">
    <source>
        <dbReference type="RuleBase" id="RU003345"/>
    </source>
</evidence>
<reference evidence="8" key="1">
    <citation type="submission" date="2020-11" db="EMBL/GenBank/DDBJ databases">
        <authorList>
            <person name="Tran Van P."/>
        </authorList>
    </citation>
    <scope>NUCLEOTIDE SEQUENCE</scope>
</reference>
<organism evidence="8">
    <name type="scientific">Oppiella nova</name>
    <dbReference type="NCBI Taxonomy" id="334625"/>
    <lineage>
        <taxon>Eukaryota</taxon>
        <taxon>Metazoa</taxon>
        <taxon>Ecdysozoa</taxon>
        <taxon>Arthropoda</taxon>
        <taxon>Chelicerata</taxon>
        <taxon>Arachnida</taxon>
        <taxon>Acari</taxon>
        <taxon>Acariformes</taxon>
        <taxon>Sarcoptiformes</taxon>
        <taxon>Oribatida</taxon>
        <taxon>Brachypylina</taxon>
        <taxon>Oppioidea</taxon>
        <taxon>Oppiidae</taxon>
        <taxon>Oppiella</taxon>
    </lineage>
</organism>
<dbReference type="Pfam" id="PF23304">
    <property type="entry name" value="GAE_BBS1"/>
    <property type="match status" value="1"/>
</dbReference>
<evidence type="ECO:0000259" key="7">
    <source>
        <dbReference type="Pfam" id="PF23304"/>
    </source>
</evidence>
<evidence type="ECO:0000256" key="2">
    <source>
        <dbReference type="ARBA" id="ARBA00023002"/>
    </source>
</evidence>
<evidence type="ECO:0000259" key="6">
    <source>
        <dbReference type="Pfam" id="PF14779"/>
    </source>
</evidence>
<dbReference type="Pfam" id="PF14779">
    <property type="entry name" value="BBS1"/>
    <property type="match status" value="1"/>
</dbReference>
<sequence>MLGDGDYKLIIADFGFHTNKPKLKVYRGTVLQTESSLVDIPASIAVFHMDGNDPQTPAIAVASGAYLYVYKNMKPFYKFSLPTLEVNGMERDAWSQVKDEKIDTLMLKDVLNNIRLEIGDTGLTSRSQAFIALTNSAEMDTFVDTYKDQPLKRLTVVTCLTTMKKTVSDENAVSCLVMGTENRDVYILEPDAFTILVTATVPAVPVFIEVNGLFDVEYRLLVSCRDAHIYAIKRGYKTGRLCLQLNSQPVGLLRVNNHIVIATMNQMLSTFTTKGNCLWSVEQPALITAIESIEVERQSLKLIAVALECKQIHLYQDRHKVDILDTDDIVVAMKYGRFGREDNTLVMVSRNGSLTVKILKRTAKFAVKEFVDSPVLAVNSRLNIPKKTKLFVDQTMREREQSISIHRTFQHDLYRLKLIAARSYVKAIASSLNPLSSNAIDPLKLSAQVHGLGPIFRLVLELQNTSPDTPSMDLLMTFQCDVRIYTIDRSVIRVPFLAPGFIYPFATRIVLVVKSDEIIPIITAVINMPAIMDSISEAILRCRKAFNRNITRNVEFRKEQLKAIHRLLSENEEMFVDSLELDFKKPKNEVIMNELEVTKNDLVYQLDNIDEYVKRRPVDKLGFSVVDEPFIQYEPYAAITAGNCAIIKPSEVPKNTEHLLSELIPQYLDNNCYHVITGGPEVSTELLRHRFDYIFFTGSTTVGRIVYESAAKHLTPVTLELGGKSPLWIDETVGDLEVACRRLLWAKLINLGQTCVAPDYVITTSKCQTLFIGTAIKILNEFCGSDPQKSMGLSRFVNERNFNRVHTLLSATQGNIVYGGKTDLEDRYIEPTIVADVPPDDSLMSEEIFGPILPILIVRDVCEAIAFIRSRDKPLALYVFSSDDQTINKFVDQTSSGVFCANDAIINLMLDSLPFGGVGNSGTGRYHGKWSFETFSHMKGSLIRNYNKEMEAMTQNRYLPFSDEKTDAMKNMVRKPAPYEMPDNRFIND</sequence>
<dbReference type="GO" id="GO:0005930">
    <property type="term" value="C:axoneme"/>
    <property type="evidence" value="ECO:0007669"/>
    <property type="project" value="TreeGrafter"/>
</dbReference>
<accession>A0A7R9QB23</accession>
<dbReference type="InterPro" id="IPR056419">
    <property type="entry name" value="GAE_BBS1"/>
</dbReference>
<dbReference type="GO" id="GO:0005119">
    <property type="term" value="F:smoothened binding"/>
    <property type="evidence" value="ECO:0007669"/>
    <property type="project" value="TreeGrafter"/>
</dbReference>
<dbReference type="InterPro" id="IPR016161">
    <property type="entry name" value="Ald_DH/histidinol_DH"/>
</dbReference>
<dbReference type="PANTHER" id="PTHR20870">
    <property type="entry name" value="BARDET-BIEDL SYNDROME 1 PROTEIN"/>
    <property type="match status" value="1"/>
</dbReference>
<evidence type="ECO:0000313" key="8">
    <source>
        <dbReference type="EMBL" id="CAD7637540.1"/>
    </source>
</evidence>
<dbReference type="GO" id="GO:0016620">
    <property type="term" value="F:oxidoreductase activity, acting on the aldehyde or oxo group of donors, NAD or NADP as acceptor"/>
    <property type="evidence" value="ECO:0007669"/>
    <property type="project" value="InterPro"/>
</dbReference>
<dbReference type="Gene3D" id="3.40.309.10">
    <property type="entry name" value="Aldehyde Dehydrogenase, Chain A, domain 2"/>
    <property type="match status" value="1"/>
</dbReference>
<dbReference type="InterPro" id="IPR016162">
    <property type="entry name" value="Ald_DH_N"/>
</dbReference>
<dbReference type="FunFam" id="3.40.309.10:FF:000003">
    <property type="entry name" value="Aldehyde dehydrogenase"/>
    <property type="match status" value="1"/>
</dbReference>
<comment type="similarity">
    <text evidence="1 4">Belongs to the aldehyde dehydrogenase family.</text>
</comment>
<evidence type="ECO:0000313" key="9">
    <source>
        <dbReference type="Proteomes" id="UP000728032"/>
    </source>
</evidence>
<dbReference type="Pfam" id="PF00171">
    <property type="entry name" value="Aldedh"/>
    <property type="match status" value="1"/>
</dbReference>
<protein>
    <recommendedName>
        <fullName evidence="10">Aldehyde dehydrogenase</fullName>
    </recommendedName>
</protein>
<dbReference type="InterPro" id="IPR028784">
    <property type="entry name" value="BBS1"/>
</dbReference>
<feature type="domain" description="Aldehyde dehydrogenase" evidence="5">
    <location>
        <begin position="637"/>
        <end position="939"/>
    </location>
</feature>
<dbReference type="OrthoDB" id="10259809at2759"/>
<dbReference type="PROSITE" id="PS00687">
    <property type="entry name" value="ALDEHYDE_DEHYDR_GLU"/>
    <property type="match status" value="1"/>
</dbReference>
<dbReference type="PANTHER" id="PTHR20870:SF0">
    <property type="entry name" value="BARDET-BIEDL SYNDROME 1 PROTEIN"/>
    <property type="match status" value="1"/>
</dbReference>
<dbReference type="GO" id="GO:1905515">
    <property type="term" value="P:non-motile cilium assembly"/>
    <property type="evidence" value="ECO:0007669"/>
    <property type="project" value="InterPro"/>
</dbReference>